<dbReference type="GO" id="GO:0003700">
    <property type="term" value="F:DNA-binding transcription factor activity"/>
    <property type="evidence" value="ECO:0007669"/>
    <property type="project" value="InterPro"/>
</dbReference>
<evidence type="ECO:0000313" key="7">
    <source>
        <dbReference type="EMBL" id="QDY69049.1"/>
    </source>
</evidence>
<keyword evidence="3" id="KW-0238">DNA-binding</keyword>
<dbReference type="InterPro" id="IPR000847">
    <property type="entry name" value="LysR_HTH_N"/>
</dbReference>
<dbReference type="InterPro" id="IPR036388">
    <property type="entry name" value="WH-like_DNA-bd_sf"/>
</dbReference>
<dbReference type="GO" id="GO:0003677">
    <property type="term" value="F:DNA binding"/>
    <property type="evidence" value="ECO:0007669"/>
    <property type="project" value="UniProtKB-KW"/>
</dbReference>
<name>A0A5B8I6J0_9RHOB</name>
<dbReference type="EMBL" id="CP042261">
    <property type="protein sequence ID" value="QDY69049.1"/>
    <property type="molecule type" value="Genomic_DNA"/>
</dbReference>
<keyword evidence="2" id="KW-0805">Transcription regulation</keyword>
<dbReference type="SUPFAM" id="SSF53850">
    <property type="entry name" value="Periplasmic binding protein-like II"/>
    <property type="match status" value="1"/>
</dbReference>
<evidence type="ECO:0000256" key="3">
    <source>
        <dbReference type="ARBA" id="ARBA00023125"/>
    </source>
</evidence>
<evidence type="ECO:0000256" key="1">
    <source>
        <dbReference type="ARBA" id="ARBA00009437"/>
    </source>
</evidence>
<dbReference type="Gene3D" id="3.40.190.10">
    <property type="entry name" value="Periplasmic binding protein-like II"/>
    <property type="match status" value="2"/>
</dbReference>
<dbReference type="Pfam" id="PF00126">
    <property type="entry name" value="HTH_1"/>
    <property type="match status" value="1"/>
</dbReference>
<dbReference type="SUPFAM" id="SSF46785">
    <property type="entry name" value="Winged helix' DNA-binding domain"/>
    <property type="match status" value="1"/>
</dbReference>
<dbReference type="KEGG" id="lit:FPZ52_05000"/>
<feature type="domain" description="HTH lysR-type" evidence="6">
    <location>
        <begin position="3"/>
        <end position="60"/>
    </location>
</feature>
<evidence type="ECO:0000256" key="5">
    <source>
        <dbReference type="ARBA" id="ARBA00023163"/>
    </source>
</evidence>
<gene>
    <name evidence="7" type="ORF">FPZ52_05000</name>
</gene>
<dbReference type="InterPro" id="IPR005119">
    <property type="entry name" value="LysR_subst-bd"/>
</dbReference>
<evidence type="ECO:0000259" key="6">
    <source>
        <dbReference type="PROSITE" id="PS50931"/>
    </source>
</evidence>
<organism evidence="7 8">
    <name type="scientific">Qingshengfaniella alkalisoli</name>
    <dbReference type="NCBI Taxonomy" id="2599296"/>
    <lineage>
        <taxon>Bacteria</taxon>
        <taxon>Pseudomonadati</taxon>
        <taxon>Pseudomonadota</taxon>
        <taxon>Alphaproteobacteria</taxon>
        <taxon>Rhodobacterales</taxon>
        <taxon>Paracoccaceae</taxon>
        <taxon>Qingshengfaniella</taxon>
    </lineage>
</organism>
<proteinExistence type="inferred from homology"/>
<dbReference type="AlphaFoldDB" id="A0A5B8I6J0"/>
<evidence type="ECO:0000313" key="8">
    <source>
        <dbReference type="Proteomes" id="UP000318483"/>
    </source>
</evidence>
<dbReference type="GO" id="GO:0032993">
    <property type="term" value="C:protein-DNA complex"/>
    <property type="evidence" value="ECO:0007669"/>
    <property type="project" value="TreeGrafter"/>
</dbReference>
<dbReference type="Gene3D" id="1.10.10.10">
    <property type="entry name" value="Winged helix-like DNA-binding domain superfamily/Winged helix DNA-binding domain"/>
    <property type="match status" value="1"/>
</dbReference>
<dbReference type="Proteomes" id="UP000318483">
    <property type="component" value="Chromosome"/>
</dbReference>
<dbReference type="PRINTS" id="PR00039">
    <property type="entry name" value="HTHLYSR"/>
</dbReference>
<protein>
    <submittedName>
        <fullName evidence="7">LysR family transcriptional regulator</fullName>
    </submittedName>
</protein>
<dbReference type="Pfam" id="PF03466">
    <property type="entry name" value="LysR_substrate"/>
    <property type="match status" value="1"/>
</dbReference>
<evidence type="ECO:0000256" key="2">
    <source>
        <dbReference type="ARBA" id="ARBA00023015"/>
    </source>
</evidence>
<evidence type="ECO:0000256" key="4">
    <source>
        <dbReference type="ARBA" id="ARBA00023159"/>
    </source>
</evidence>
<accession>A0A5B8I6J0</accession>
<reference evidence="7 8" key="1">
    <citation type="submission" date="2019-07" db="EMBL/GenBank/DDBJ databases">
        <title>Litoreibacter alkalisoli sp. nov., isolated from saline-alkaline soil.</title>
        <authorList>
            <person name="Wang S."/>
            <person name="Xu L."/>
            <person name="Xing Y.-T."/>
            <person name="Sun J.-Q."/>
        </authorList>
    </citation>
    <scope>NUCLEOTIDE SEQUENCE [LARGE SCALE GENOMIC DNA]</scope>
    <source>
        <strain evidence="7 8">LN3S51</strain>
    </source>
</reference>
<dbReference type="PROSITE" id="PS50931">
    <property type="entry name" value="HTH_LYSR"/>
    <property type="match status" value="1"/>
</dbReference>
<keyword evidence="4" id="KW-0010">Activator</keyword>
<dbReference type="PANTHER" id="PTHR30346">
    <property type="entry name" value="TRANSCRIPTIONAL DUAL REGULATOR HCAR-RELATED"/>
    <property type="match status" value="1"/>
</dbReference>
<dbReference type="FunFam" id="1.10.10.10:FF:000001">
    <property type="entry name" value="LysR family transcriptional regulator"/>
    <property type="match status" value="1"/>
</dbReference>
<dbReference type="PANTHER" id="PTHR30346:SF26">
    <property type="entry name" value="HYDROGEN PEROXIDE-INDUCIBLE GENES ACTIVATOR"/>
    <property type="match status" value="1"/>
</dbReference>
<dbReference type="OrthoDB" id="9775392at2"/>
<comment type="similarity">
    <text evidence="1">Belongs to the LysR transcriptional regulatory family.</text>
</comment>
<keyword evidence="5" id="KW-0804">Transcription</keyword>
<dbReference type="RefSeq" id="WP_146364285.1">
    <property type="nucleotide sequence ID" value="NZ_CP042261.1"/>
</dbReference>
<sequence length="305" mass="31525">MPVTLRQLRYLQALAETGSFGAAAERMHVSQPALSMQMKELETSLAATLVERRTGGVRLTAAGQDALRRALSILADVADLEGAARRGVLGAKLRLGIIPTVAPYFIPHLGGQGGQGGLPRMLRGMALTEAPAGSLLHGLRAGDLDVAVMSLPQASGDLHAAALFEDPLFIAGQPHHPAVSDRSTLEPHDLLTLGADHCLTDQAHAALGIAEQPTTSAASLSSLCRLAGQGLGVTILPQIALATEQAATPGLVVQPLAGASRQIGVVRIATDQAEMWFSELAHILSQAGQSALAASNPKGIEKQAS</sequence>
<keyword evidence="8" id="KW-1185">Reference proteome</keyword>
<dbReference type="InterPro" id="IPR036390">
    <property type="entry name" value="WH_DNA-bd_sf"/>
</dbReference>